<dbReference type="PANTHER" id="PTHR10963">
    <property type="entry name" value="GLYCOSYL HYDROLASE-RELATED"/>
    <property type="match status" value="1"/>
</dbReference>
<feature type="signal peptide" evidence="2">
    <location>
        <begin position="1"/>
        <end position="21"/>
    </location>
</feature>
<dbReference type="PROSITE" id="PS51762">
    <property type="entry name" value="GH16_2"/>
    <property type="match status" value="1"/>
</dbReference>
<dbReference type="InterPro" id="IPR000757">
    <property type="entry name" value="Beta-glucanase-like"/>
</dbReference>
<keyword evidence="2" id="KW-0732">Signal</keyword>
<evidence type="ECO:0000313" key="5">
    <source>
        <dbReference type="Proteomes" id="UP001431783"/>
    </source>
</evidence>
<dbReference type="SUPFAM" id="SSF49899">
    <property type="entry name" value="Concanavalin A-like lectins/glucanases"/>
    <property type="match status" value="1"/>
</dbReference>
<feature type="domain" description="GH16" evidence="3">
    <location>
        <begin position="19"/>
        <end position="344"/>
    </location>
</feature>
<dbReference type="InterPro" id="IPR050546">
    <property type="entry name" value="Glycosyl_Hydrlase_16"/>
</dbReference>
<dbReference type="GO" id="GO:0005975">
    <property type="term" value="P:carbohydrate metabolic process"/>
    <property type="evidence" value="ECO:0007669"/>
    <property type="project" value="InterPro"/>
</dbReference>
<dbReference type="EMBL" id="JARQZJ010000131">
    <property type="protein sequence ID" value="KAK9891858.1"/>
    <property type="molecule type" value="Genomic_DNA"/>
</dbReference>
<keyword evidence="5" id="KW-1185">Reference proteome</keyword>
<evidence type="ECO:0000256" key="1">
    <source>
        <dbReference type="ARBA" id="ARBA00006865"/>
    </source>
</evidence>
<comment type="caution">
    <text evidence="4">The sequence shown here is derived from an EMBL/GenBank/DDBJ whole genome shotgun (WGS) entry which is preliminary data.</text>
</comment>
<feature type="chain" id="PRO_5043979776" description="GH16 domain-containing protein" evidence="2">
    <location>
        <begin position="22"/>
        <end position="344"/>
    </location>
</feature>
<comment type="similarity">
    <text evidence="1">Belongs to the glycosyl hydrolase 16 family.</text>
</comment>
<evidence type="ECO:0000313" key="4">
    <source>
        <dbReference type="EMBL" id="KAK9891858.1"/>
    </source>
</evidence>
<sequence length="344" mass="38489">MRIAMILKLLTCLSLPFMVNADCKPSATKVGGSNGGLKKGQQICSGDLIFSDEFDNLNEDLWNHEHQVDGAGNGEFQQYVNDRSVSYSKDGKLFILPKVIGDGPLHDGFFNPVQSARLTTAGRFNFKYGRMEARAKIPAGDWLWPAIWLMPQDSKYGNWPRSGEIDVLESRGNKNLVVSGKNIGTQLEASTLHWGKSPGENQFQKTHYEKSRGDGFDSDYHNYLVEWTPDYMAFKVDNEEFGRITIPDGGFYQFGQLSGDNPWAGGSKMAPFDQNFYLIVNVAVGGTSGYFPDNASNPGGKPWKNSSPNAARDFWNGNGQWRPTWNEQTTQRALKVEYIKVWAI</sequence>
<evidence type="ECO:0000256" key="2">
    <source>
        <dbReference type="SAM" id="SignalP"/>
    </source>
</evidence>
<dbReference type="InterPro" id="IPR013320">
    <property type="entry name" value="ConA-like_dom_sf"/>
</dbReference>
<gene>
    <name evidence="4" type="ORF">WA026_017346</name>
</gene>
<dbReference type="Gene3D" id="2.60.120.200">
    <property type="match status" value="1"/>
</dbReference>
<name>A0AAW1VGM5_9CUCU</name>
<dbReference type="Proteomes" id="UP001431783">
    <property type="component" value="Unassembled WGS sequence"/>
</dbReference>
<dbReference type="GO" id="GO:0004553">
    <property type="term" value="F:hydrolase activity, hydrolyzing O-glycosyl compounds"/>
    <property type="evidence" value="ECO:0007669"/>
    <property type="project" value="InterPro"/>
</dbReference>
<reference evidence="4 5" key="1">
    <citation type="submission" date="2023-03" db="EMBL/GenBank/DDBJ databases">
        <title>Genome insight into feeding habits of ladybird beetles.</title>
        <authorList>
            <person name="Li H.-S."/>
            <person name="Huang Y.-H."/>
            <person name="Pang H."/>
        </authorList>
    </citation>
    <scope>NUCLEOTIDE SEQUENCE [LARGE SCALE GENOMIC DNA]</scope>
    <source>
        <strain evidence="4">SYSU_2023b</strain>
        <tissue evidence="4">Whole body</tissue>
    </source>
</reference>
<organism evidence="4 5">
    <name type="scientific">Henosepilachna vigintioctopunctata</name>
    <dbReference type="NCBI Taxonomy" id="420089"/>
    <lineage>
        <taxon>Eukaryota</taxon>
        <taxon>Metazoa</taxon>
        <taxon>Ecdysozoa</taxon>
        <taxon>Arthropoda</taxon>
        <taxon>Hexapoda</taxon>
        <taxon>Insecta</taxon>
        <taxon>Pterygota</taxon>
        <taxon>Neoptera</taxon>
        <taxon>Endopterygota</taxon>
        <taxon>Coleoptera</taxon>
        <taxon>Polyphaga</taxon>
        <taxon>Cucujiformia</taxon>
        <taxon>Coccinelloidea</taxon>
        <taxon>Coccinellidae</taxon>
        <taxon>Epilachninae</taxon>
        <taxon>Epilachnini</taxon>
        <taxon>Henosepilachna</taxon>
    </lineage>
</organism>
<accession>A0AAW1VGM5</accession>
<proteinExistence type="inferred from homology"/>
<protein>
    <recommendedName>
        <fullName evidence="3">GH16 domain-containing protein</fullName>
    </recommendedName>
</protein>
<dbReference type="AlphaFoldDB" id="A0AAW1VGM5"/>
<dbReference type="Pfam" id="PF00722">
    <property type="entry name" value="Glyco_hydro_16"/>
    <property type="match status" value="1"/>
</dbReference>
<dbReference type="PANTHER" id="PTHR10963:SF55">
    <property type="entry name" value="GLYCOSIDE HYDROLASE FAMILY 16 PROTEIN"/>
    <property type="match status" value="1"/>
</dbReference>
<evidence type="ECO:0000259" key="3">
    <source>
        <dbReference type="PROSITE" id="PS51762"/>
    </source>
</evidence>